<proteinExistence type="predicted"/>
<name>A0A645GVM1_9ZZZZ</name>
<sequence>METRSDEERYGYDITDPVSGHRNHRILYRRFRCLVESNIDIVEASFFQPLCLELHNIFIVIVSGAVSYDQYPFHLYTSVSVFSFGRKNSCRNPHSGLQYYLNIIMCYYSGKFGSFTYAHMMQVMRVQRGHCESPSVHTAHSHDVIGHFFKVPENSSGGDDHHPVISECEFGIEHDHALFLRDKF</sequence>
<reference evidence="1" key="1">
    <citation type="submission" date="2019-08" db="EMBL/GenBank/DDBJ databases">
        <authorList>
            <person name="Kucharzyk K."/>
            <person name="Murdoch R.W."/>
            <person name="Higgins S."/>
            <person name="Loffler F."/>
        </authorList>
    </citation>
    <scope>NUCLEOTIDE SEQUENCE</scope>
</reference>
<gene>
    <name evidence="1" type="ORF">SDC9_177252</name>
</gene>
<dbReference type="EMBL" id="VSSQ01080652">
    <property type="protein sequence ID" value="MPN29799.1"/>
    <property type="molecule type" value="Genomic_DNA"/>
</dbReference>
<comment type="caution">
    <text evidence="1">The sequence shown here is derived from an EMBL/GenBank/DDBJ whole genome shotgun (WGS) entry which is preliminary data.</text>
</comment>
<dbReference type="AlphaFoldDB" id="A0A645GVM1"/>
<protein>
    <submittedName>
        <fullName evidence="1">Uncharacterized protein</fullName>
    </submittedName>
</protein>
<organism evidence="1">
    <name type="scientific">bioreactor metagenome</name>
    <dbReference type="NCBI Taxonomy" id="1076179"/>
    <lineage>
        <taxon>unclassified sequences</taxon>
        <taxon>metagenomes</taxon>
        <taxon>ecological metagenomes</taxon>
    </lineage>
</organism>
<evidence type="ECO:0000313" key="1">
    <source>
        <dbReference type="EMBL" id="MPN29799.1"/>
    </source>
</evidence>
<accession>A0A645GVM1</accession>